<proteinExistence type="predicted"/>
<evidence type="ECO:0000313" key="3">
    <source>
        <dbReference type="Proteomes" id="UP000593564"/>
    </source>
</evidence>
<feature type="compositionally biased region" description="Basic and acidic residues" evidence="1">
    <location>
        <begin position="63"/>
        <end position="78"/>
    </location>
</feature>
<keyword evidence="3" id="KW-1185">Reference proteome</keyword>
<organism evidence="2 3">
    <name type="scientific">Camellia sinensis</name>
    <name type="common">Tea plant</name>
    <name type="synonym">Thea sinensis</name>
    <dbReference type="NCBI Taxonomy" id="4442"/>
    <lineage>
        <taxon>Eukaryota</taxon>
        <taxon>Viridiplantae</taxon>
        <taxon>Streptophyta</taxon>
        <taxon>Embryophyta</taxon>
        <taxon>Tracheophyta</taxon>
        <taxon>Spermatophyta</taxon>
        <taxon>Magnoliopsida</taxon>
        <taxon>eudicotyledons</taxon>
        <taxon>Gunneridae</taxon>
        <taxon>Pentapetalae</taxon>
        <taxon>asterids</taxon>
        <taxon>Ericales</taxon>
        <taxon>Theaceae</taxon>
        <taxon>Camellia</taxon>
    </lineage>
</organism>
<evidence type="ECO:0000313" key="2">
    <source>
        <dbReference type="EMBL" id="KAF5940819.1"/>
    </source>
</evidence>
<reference evidence="2 3" key="2">
    <citation type="submission" date="2020-07" db="EMBL/GenBank/DDBJ databases">
        <title>Genome assembly of wild tea tree DASZ reveals pedigree and selection history of tea varieties.</title>
        <authorList>
            <person name="Zhang W."/>
        </authorList>
    </citation>
    <scope>NUCLEOTIDE SEQUENCE [LARGE SCALE GENOMIC DNA]</scope>
    <source>
        <strain evidence="3">cv. G240</strain>
        <tissue evidence="2">Leaf</tissue>
    </source>
</reference>
<dbReference type="AlphaFoldDB" id="A0A7J7GJ28"/>
<evidence type="ECO:0000256" key="1">
    <source>
        <dbReference type="SAM" id="MobiDB-lite"/>
    </source>
</evidence>
<dbReference type="Proteomes" id="UP000593564">
    <property type="component" value="Unassembled WGS sequence"/>
</dbReference>
<name>A0A7J7GJ28_CAMSI</name>
<reference evidence="3" key="1">
    <citation type="journal article" date="2020" name="Nat. Commun.">
        <title>Genome assembly of wild tea tree DASZ reveals pedigree and selection history of tea varieties.</title>
        <authorList>
            <person name="Zhang W."/>
            <person name="Zhang Y."/>
            <person name="Qiu H."/>
            <person name="Guo Y."/>
            <person name="Wan H."/>
            <person name="Zhang X."/>
            <person name="Scossa F."/>
            <person name="Alseekh S."/>
            <person name="Zhang Q."/>
            <person name="Wang P."/>
            <person name="Xu L."/>
            <person name="Schmidt M.H."/>
            <person name="Jia X."/>
            <person name="Li D."/>
            <person name="Zhu A."/>
            <person name="Guo F."/>
            <person name="Chen W."/>
            <person name="Ni D."/>
            <person name="Usadel B."/>
            <person name="Fernie A.R."/>
            <person name="Wen W."/>
        </authorList>
    </citation>
    <scope>NUCLEOTIDE SEQUENCE [LARGE SCALE GENOMIC DNA]</scope>
    <source>
        <strain evidence="3">cv. G240</strain>
    </source>
</reference>
<accession>A0A7J7GJ28</accession>
<sequence>MSQKVSRHQRRASLCSFVLPDNLSAPLPDNLAVAPPPNECRATLSPPPPPPLQAQPLAEVSEEGSKGMEDKKSSKSAI</sequence>
<dbReference type="EMBL" id="JACBKZ010000010">
    <property type="protein sequence ID" value="KAF5940819.1"/>
    <property type="molecule type" value="Genomic_DNA"/>
</dbReference>
<gene>
    <name evidence="2" type="ORF">HYC85_021986</name>
</gene>
<feature type="region of interest" description="Disordered" evidence="1">
    <location>
        <begin position="20"/>
        <end position="78"/>
    </location>
</feature>
<protein>
    <submittedName>
        <fullName evidence="2">Uncharacterized protein</fullName>
    </submittedName>
</protein>
<comment type="caution">
    <text evidence="2">The sequence shown here is derived from an EMBL/GenBank/DDBJ whole genome shotgun (WGS) entry which is preliminary data.</text>
</comment>